<feature type="transmembrane region" description="Helical" evidence="6">
    <location>
        <begin position="12"/>
        <end position="34"/>
    </location>
</feature>
<dbReference type="PANTHER" id="PTHR43806:SF11">
    <property type="entry name" value="CEREVISIN-RELATED"/>
    <property type="match status" value="1"/>
</dbReference>
<evidence type="ECO:0000256" key="3">
    <source>
        <dbReference type="ARBA" id="ARBA00022801"/>
    </source>
</evidence>
<dbReference type="InterPro" id="IPR023827">
    <property type="entry name" value="Peptidase_S8_Asp-AS"/>
</dbReference>
<dbReference type="PROSITE" id="PS51892">
    <property type="entry name" value="SUBTILASE"/>
    <property type="match status" value="1"/>
</dbReference>
<sequence>MFFTQKASMASPIARGVIYIDLFILILIVAIQFADAGINKCQLDIQAIKSRFPYQKKLRLILEMNPLQVKNTKDISSIVSQATHKIPMRITKQFQYSPLISVEIDRASLSELAKLPGIQRIHIDELSMPTLHESIHQVGADLSWNLGYTGQDQLVAIIDTGVDLTHEFFADKKIVEACFSSRSDGYDSQSLCPDGQEISYVKNSASPCSLDMKGCDHGTHVAGISAGRNEEFSGVARDAGIMAIQVFSKFYDTEKIIIFVNAWGKARLVL</sequence>
<dbReference type="InterPro" id="IPR000209">
    <property type="entry name" value="Peptidase_S8/S53_dom"/>
</dbReference>
<evidence type="ECO:0000259" key="7">
    <source>
        <dbReference type="Pfam" id="PF00082"/>
    </source>
</evidence>
<gene>
    <name evidence="8" type="ORF">OMM_01039</name>
</gene>
<dbReference type="AlphaFoldDB" id="A0A1V1PEK2"/>
<dbReference type="Proteomes" id="UP000189670">
    <property type="component" value="Unassembled WGS sequence"/>
</dbReference>
<dbReference type="PRINTS" id="PR00723">
    <property type="entry name" value="SUBTILISIN"/>
</dbReference>
<dbReference type="EMBL" id="ATBP01000071">
    <property type="protein sequence ID" value="ETR73329.1"/>
    <property type="molecule type" value="Genomic_DNA"/>
</dbReference>
<keyword evidence="6" id="KW-0472">Membrane</keyword>
<keyword evidence="6" id="KW-1133">Transmembrane helix</keyword>
<dbReference type="InterPro" id="IPR015500">
    <property type="entry name" value="Peptidase_S8_subtilisin-rel"/>
</dbReference>
<proteinExistence type="inferred from homology"/>
<evidence type="ECO:0000256" key="2">
    <source>
        <dbReference type="ARBA" id="ARBA00022670"/>
    </source>
</evidence>
<dbReference type="InterPro" id="IPR050131">
    <property type="entry name" value="Peptidase_S8_subtilisin-like"/>
</dbReference>
<organism evidence="8 9">
    <name type="scientific">Candidatus Magnetoglobus multicellularis str. Araruama</name>
    <dbReference type="NCBI Taxonomy" id="890399"/>
    <lineage>
        <taxon>Bacteria</taxon>
        <taxon>Pseudomonadati</taxon>
        <taxon>Thermodesulfobacteriota</taxon>
        <taxon>Desulfobacteria</taxon>
        <taxon>Desulfobacterales</taxon>
        <taxon>Desulfobacteraceae</taxon>
        <taxon>Candidatus Magnetoglobus</taxon>
    </lineage>
</organism>
<dbReference type="Pfam" id="PF00082">
    <property type="entry name" value="Peptidase_S8"/>
    <property type="match status" value="1"/>
</dbReference>
<evidence type="ECO:0000256" key="6">
    <source>
        <dbReference type="SAM" id="Phobius"/>
    </source>
</evidence>
<comment type="caution">
    <text evidence="8">The sequence shown here is derived from an EMBL/GenBank/DDBJ whole genome shotgun (WGS) entry which is preliminary data.</text>
</comment>
<accession>A0A1V1PEK2</accession>
<evidence type="ECO:0000313" key="8">
    <source>
        <dbReference type="EMBL" id="ETR73329.1"/>
    </source>
</evidence>
<dbReference type="PANTHER" id="PTHR43806">
    <property type="entry name" value="PEPTIDASE S8"/>
    <property type="match status" value="1"/>
</dbReference>
<name>A0A1V1PEK2_9BACT</name>
<keyword evidence="2" id="KW-0645">Protease</keyword>
<keyword evidence="6" id="KW-0812">Transmembrane</keyword>
<reference evidence="9" key="1">
    <citation type="submission" date="2012-11" db="EMBL/GenBank/DDBJ databases">
        <authorList>
            <person name="Lucero-Rivera Y.E."/>
            <person name="Tovar-Ramirez D."/>
        </authorList>
    </citation>
    <scope>NUCLEOTIDE SEQUENCE [LARGE SCALE GENOMIC DNA]</scope>
    <source>
        <strain evidence="9">Araruama</strain>
    </source>
</reference>
<dbReference type="Gene3D" id="3.40.50.200">
    <property type="entry name" value="Peptidase S8/S53 domain"/>
    <property type="match status" value="1"/>
</dbReference>
<evidence type="ECO:0000313" key="9">
    <source>
        <dbReference type="Proteomes" id="UP000189670"/>
    </source>
</evidence>
<dbReference type="GO" id="GO:0006508">
    <property type="term" value="P:proteolysis"/>
    <property type="evidence" value="ECO:0007669"/>
    <property type="project" value="UniProtKB-KW"/>
</dbReference>
<evidence type="ECO:0000256" key="5">
    <source>
        <dbReference type="PROSITE-ProRule" id="PRU01240"/>
    </source>
</evidence>
<comment type="caution">
    <text evidence="5">Lacks conserved residue(s) required for the propagation of feature annotation.</text>
</comment>
<evidence type="ECO:0000256" key="1">
    <source>
        <dbReference type="ARBA" id="ARBA00011073"/>
    </source>
</evidence>
<keyword evidence="4" id="KW-0720">Serine protease</keyword>
<protein>
    <recommendedName>
        <fullName evidence="7">Peptidase S8/S53 domain-containing protein</fullName>
    </recommendedName>
</protein>
<keyword evidence="3" id="KW-0378">Hydrolase</keyword>
<feature type="domain" description="Peptidase S8/S53" evidence="7">
    <location>
        <begin position="150"/>
        <end position="248"/>
    </location>
</feature>
<dbReference type="PROSITE" id="PS00136">
    <property type="entry name" value="SUBTILASE_ASP"/>
    <property type="match status" value="1"/>
</dbReference>
<dbReference type="SUPFAM" id="SSF52743">
    <property type="entry name" value="Subtilisin-like"/>
    <property type="match status" value="1"/>
</dbReference>
<evidence type="ECO:0000256" key="4">
    <source>
        <dbReference type="ARBA" id="ARBA00022825"/>
    </source>
</evidence>
<comment type="similarity">
    <text evidence="1 5">Belongs to the peptidase S8 family.</text>
</comment>
<dbReference type="InterPro" id="IPR036852">
    <property type="entry name" value="Peptidase_S8/S53_dom_sf"/>
</dbReference>
<dbReference type="GO" id="GO:0004252">
    <property type="term" value="F:serine-type endopeptidase activity"/>
    <property type="evidence" value="ECO:0007669"/>
    <property type="project" value="InterPro"/>
</dbReference>